<protein>
    <submittedName>
        <fullName evidence="1">Uncharacterized protein</fullName>
    </submittedName>
</protein>
<name>A0A6G1GKX7_9PEZI</name>
<evidence type="ECO:0000313" key="1">
    <source>
        <dbReference type="EMBL" id="KAF1981368.1"/>
    </source>
</evidence>
<keyword evidence="2" id="KW-1185">Reference proteome</keyword>
<dbReference type="Proteomes" id="UP000800041">
    <property type="component" value="Unassembled WGS sequence"/>
</dbReference>
<gene>
    <name evidence="1" type="ORF">K402DRAFT_236247</name>
</gene>
<dbReference type="OrthoDB" id="3943081at2759"/>
<evidence type="ECO:0000313" key="2">
    <source>
        <dbReference type="Proteomes" id="UP000800041"/>
    </source>
</evidence>
<dbReference type="EMBL" id="ML977200">
    <property type="protein sequence ID" value="KAF1981368.1"/>
    <property type="molecule type" value="Genomic_DNA"/>
</dbReference>
<reference evidence="1" key="1">
    <citation type="journal article" date="2020" name="Stud. Mycol.">
        <title>101 Dothideomycetes genomes: a test case for predicting lifestyles and emergence of pathogens.</title>
        <authorList>
            <person name="Haridas S."/>
            <person name="Albert R."/>
            <person name="Binder M."/>
            <person name="Bloem J."/>
            <person name="Labutti K."/>
            <person name="Salamov A."/>
            <person name="Andreopoulos B."/>
            <person name="Baker S."/>
            <person name="Barry K."/>
            <person name="Bills G."/>
            <person name="Bluhm B."/>
            <person name="Cannon C."/>
            <person name="Castanera R."/>
            <person name="Culley D."/>
            <person name="Daum C."/>
            <person name="Ezra D."/>
            <person name="Gonzalez J."/>
            <person name="Henrissat B."/>
            <person name="Kuo A."/>
            <person name="Liang C."/>
            <person name="Lipzen A."/>
            <person name="Lutzoni F."/>
            <person name="Magnuson J."/>
            <person name="Mondo S."/>
            <person name="Nolan M."/>
            <person name="Ohm R."/>
            <person name="Pangilinan J."/>
            <person name="Park H.-J."/>
            <person name="Ramirez L."/>
            <person name="Alfaro M."/>
            <person name="Sun H."/>
            <person name="Tritt A."/>
            <person name="Yoshinaga Y."/>
            <person name="Zwiers L.-H."/>
            <person name="Turgeon B."/>
            <person name="Goodwin S."/>
            <person name="Spatafora J."/>
            <person name="Crous P."/>
            <person name="Grigoriev I."/>
        </authorList>
    </citation>
    <scope>NUCLEOTIDE SEQUENCE</scope>
    <source>
        <strain evidence="1">CBS 113979</strain>
    </source>
</reference>
<sequence>MTLFEKVQGFKPDISHLRILGCRAYTLNKPTKELHKLEPRALIGYLVNHVTNNLFRV</sequence>
<accession>A0A6G1GKX7</accession>
<organism evidence="1 2">
    <name type="scientific">Aulographum hederae CBS 113979</name>
    <dbReference type="NCBI Taxonomy" id="1176131"/>
    <lineage>
        <taxon>Eukaryota</taxon>
        <taxon>Fungi</taxon>
        <taxon>Dikarya</taxon>
        <taxon>Ascomycota</taxon>
        <taxon>Pezizomycotina</taxon>
        <taxon>Dothideomycetes</taxon>
        <taxon>Pleosporomycetidae</taxon>
        <taxon>Aulographales</taxon>
        <taxon>Aulographaceae</taxon>
    </lineage>
</organism>
<dbReference type="AlphaFoldDB" id="A0A6G1GKX7"/>
<proteinExistence type="predicted"/>